<sequence>MEPRSTKLRNGISPPVSILIAGTAIIGIRALGFLLLLHELGIEGIWLFVLESIRGWDATLLCLGSMIVLLVELGCGFAVMRGRDAGRWWYLWCQVVVFLVCLAAALADWHPEFFGVEGETAVEIIRAVILQKLPEMIILALLFLPHSSRNYLR</sequence>
<dbReference type="Pfam" id="PF10767">
    <property type="entry name" value="YbjO_DH-like"/>
    <property type="match status" value="1"/>
</dbReference>
<dbReference type="Proteomes" id="UP000254848">
    <property type="component" value="Unassembled WGS sequence"/>
</dbReference>
<feature type="transmembrane region" description="Helical" evidence="1">
    <location>
        <begin position="88"/>
        <end position="107"/>
    </location>
</feature>
<proteinExistence type="predicted"/>
<organism evidence="2 3">
    <name type="scientific">Enterobacillus tribolii</name>
    <dbReference type="NCBI Taxonomy" id="1487935"/>
    <lineage>
        <taxon>Bacteria</taxon>
        <taxon>Pseudomonadati</taxon>
        <taxon>Pseudomonadota</taxon>
        <taxon>Gammaproteobacteria</taxon>
        <taxon>Enterobacterales</taxon>
        <taxon>Hafniaceae</taxon>
        <taxon>Enterobacillus</taxon>
    </lineage>
</organism>
<feature type="transmembrane region" description="Helical" evidence="1">
    <location>
        <begin position="58"/>
        <end position="79"/>
    </location>
</feature>
<feature type="transmembrane region" description="Helical" evidence="1">
    <location>
        <begin position="12"/>
        <end position="38"/>
    </location>
</feature>
<keyword evidence="1" id="KW-1133">Transmembrane helix</keyword>
<dbReference type="AlphaFoldDB" id="A0A370QMA9"/>
<keyword evidence="3" id="KW-1185">Reference proteome</keyword>
<reference evidence="2 3" key="1">
    <citation type="submission" date="2018-07" db="EMBL/GenBank/DDBJ databases">
        <title>Genomic Encyclopedia of Type Strains, Phase IV (KMG-IV): sequencing the most valuable type-strain genomes for metagenomic binning, comparative biology and taxonomic classification.</title>
        <authorList>
            <person name="Goeker M."/>
        </authorList>
    </citation>
    <scope>NUCLEOTIDE SEQUENCE [LARGE SCALE GENOMIC DNA]</scope>
    <source>
        <strain evidence="2 3">DSM 103736</strain>
    </source>
</reference>
<dbReference type="EMBL" id="QRAP01000007">
    <property type="protein sequence ID" value="RDK89503.1"/>
    <property type="molecule type" value="Genomic_DNA"/>
</dbReference>
<feature type="transmembrane region" description="Helical" evidence="1">
    <location>
        <begin position="127"/>
        <end position="144"/>
    </location>
</feature>
<gene>
    <name evidence="2" type="ORF">C8D90_107155</name>
</gene>
<evidence type="ECO:0000256" key="1">
    <source>
        <dbReference type="SAM" id="Phobius"/>
    </source>
</evidence>
<keyword evidence="1" id="KW-0812">Transmembrane</keyword>
<accession>A0A370QMA9</accession>
<protein>
    <submittedName>
        <fullName evidence="2">Uncharacterized protein DUF2593</fullName>
    </submittedName>
</protein>
<evidence type="ECO:0000313" key="3">
    <source>
        <dbReference type="Proteomes" id="UP000254848"/>
    </source>
</evidence>
<dbReference type="InterPro" id="IPR019703">
    <property type="entry name" value="YbjO_DH-like"/>
</dbReference>
<name>A0A370QMA9_9GAMM</name>
<evidence type="ECO:0000313" key="2">
    <source>
        <dbReference type="EMBL" id="RDK89503.1"/>
    </source>
</evidence>
<comment type="caution">
    <text evidence="2">The sequence shown here is derived from an EMBL/GenBank/DDBJ whole genome shotgun (WGS) entry which is preliminary data.</text>
</comment>
<keyword evidence="1" id="KW-0472">Membrane</keyword>